<dbReference type="InterPro" id="IPR008984">
    <property type="entry name" value="SMAD_FHA_dom_sf"/>
</dbReference>
<dbReference type="SMART" id="SM00240">
    <property type="entry name" value="FHA"/>
    <property type="match status" value="1"/>
</dbReference>
<protein>
    <submittedName>
        <fullName evidence="2">FHA domain-containing protein</fullName>
    </submittedName>
</protein>
<dbReference type="Gene3D" id="2.60.200.20">
    <property type="match status" value="1"/>
</dbReference>
<evidence type="ECO:0000313" key="3">
    <source>
        <dbReference type="Proteomes" id="UP001174908"/>
    </source>
</evidence>
<dbReference type="PANTHER" id="PTHR23308">
    <property type="entry name" value="NUCLEAR INHIBITOR OF PROTEIN PHOSPHATASE-1"/>
    <property type="match status" value="1"/>
</dbReference>
<evidence type="ECO:0000259" key="1">
    <source>
        <dbReference type="PROSITE" id="PS50006"/>
    </source>
</evidence>
<dbReference type="Pfam" id="PF00498">
    <property type="entry name" value="FHA"/>
    <property type="match status" value="1"/>
</dbReference>
<gene>
    <name evidence="2" type="ORF">QTH91_10300</name>
</gene>
<accession>A0ABT7NAG8</accession>
<proteinExistence type="predicted"/>
<evidence type="ECO:0000313" key="2">
    <source>
        <dbReference type="EMBL" id="MDM0044875.1"/>
    </source>
</evidence>
<dbReference type="PROSITE" id="PS50006">
    <property type="entry name" value="FHA_DOMAIN"/>
    <property type="match status" value="1"/>
</dbReference>
<name>A0ABT7NAG8_9BURK</name>
<sequence length="109" mass="12336">MARLLLMRKNSSARQIELSGDRTLIGRNADNDVQIDHPRASRHHAELRVEGQTTWLIDLGSRNGTLVNGRLIKQVELRHGDVITIGDCDIRFLTRHTNFELPKDLSLSA</sequence>
<dbReference type="RefSeq" id="WP_286659986.1">
    <property type="nucleotide sequence ID" value="NZ_JASZYV010000002.1"/>
</dbReference>
<dbReference type="InterPro" id="IPR050923">
    <property type="entry name" value="Cell_Proc_Reg/RNA_Proc"/>
</dbReference>
<dbReference type="CDD" id="cd00060">
    <property type="entry name" value="FHA"/>
    <property type="match status" value="1"/>
</dbReference>
<dbReference type="Proteomes" id="UP001174908">
    <property type="component" value="Unassembled WGS sequence"/>
</dbReference>
<feature type="domain" description="FHA" evidence="1">
    <location>
        <begin position="23"/>
        <end position="72"/>
    </location>
</feature>
<reference evidence="2" key="1">
    <citation type="submission" date="2023-06" db="EMBL/GenBank/DDBJ databases">
        <authorList>
            <person name="Jiang Y."/>
            <person name="Liu Q."/>
        </authorList>
    </citation>
    <scope>NUCLEOTIDE SEQUENCE</scope>
    <source>
        <strain evidence="2">CGMCC 1.12089</strain>
    </source>
</reference>
<dbReference type="SUPFAM" id="SSF49879">
    <property type="entry name" value="SMAD/FHA domain"/>
    <property type="match status" value="1"/>
</dbReference>
<comment type="caution">
    <text evidence="2">The sequence shown here is derived from an EMBL/GenBank/DDBJ whole genome shotgun (WGS) entry which is preliminary data.</text>
</comment>
<keyword evidence="3" id="KW-1185">Reference proteome</keyword>
<dbReference type="EMBL" id="JASZYV010000002">
    <property type="protein sequence ID" value="MDM0044875.1"/>
    <property type="molecule type" value="Genomic_DNA"/>
</dbReference>
<dbReference type="InterPro" id="IPR000253">
    <property type="entry name" value="FHA_dom"/>
</dbReference>
<organism evidence="2 3">
    <name type="scientific">Variovorax dokdonensis</name>
    <dbReference type="NCBI Taxonomy" id="344883"/>
    <lineage>
        <taxon>Bacteria</taxon>
        <taxon>Pseudomonadati</taxon>
        <taxon>Pseudomonadota</taxon>
        <taxon>Betaproteobacteria</taxon>
        <taxon>Burkholderiales</taxon>
        <taxon>Comamonadaceae</taxon>
        <taxon>Variovorax</taxon>
    </lineage>
</organism>